<dbReference type="Proteomes" id="UP000569951">
    <property type="component" value="Unassembled WGS sequence"/>
</dbReference>
<protein>
    <submittedName>
        <fullName evidence="2">Uncharacterized protein YbjT (DUF2867 family)</fullName>
    </submittedName>
</protein>
<dbReference type="GO" id="GO:0044877">
    <property type="term" value="F:protein-containing complex binding"/>
    <property type="evidence" value="ECO:0007669"/>
    <property type="project" value="TreeGrafter"/>
</dbReference>
<gene>
    <name evidence="2" type="ORF">HNR42_002001</name>
</gene>
<dbReference type="InterPro" id="IPR016040">
    <property type="entry name" value="NAD(P)-bd_dom"/>
</dbReference>
<proteinExistence type="predicted"/>
<dbReference type="RefSeq" id="WP_183987097.1">
    <property type="nucleotide sequence ID" value="NZ_JACHHG010000006.1"/>
</dbReference>
<dbReference type="InterPro" id="IPR051207">
    <property type="entry name" value="ComplexI_NDUFA9_subunit"/>
</dbReference>
<dbReference type="SUPFAM" id="SSF51735">
    <property type="entry name" value="NAD(P)-binding Rossmann-fold domains"/>
    <property type="match status" value="1"/>
</dbReference>
<dbReference type="EMBL" id="JACHHG010000006">
    <property type="protein sequence ID" value="MBB6098567.1"/>
    <property type="molecule type" value="Genomic_DNA"/>
</dbReference>
<dbReference type="PANTHER" id="PTHR12126">
    <property type="entry name" value="NADH-UBIQUINONE OXIDOREDUCTASE 39 KDA SUBUNIT-RELATED"/>
    <property type="match status" value="1"/>
</dbReference>
<sequence length="268" mass="29232">MRVLVTGGRGRLGSNVVRHLQQHGVTVRVMSRSPRPQGSDRLEWVQLDLNGPGSLEAALAGVDTVVHAATDGRPAFEEASTARLLEASRQAGVKHFVYVSIVGAARVPGFGLYEAKARTEARVAGSALPHLIFRATQFHPFLTTLLETLNRLPWLLLPRDLRFQPCDPDEAAQALVRCVLEGRSGTHDFAGPEVLPLTKIAAMWLDARGQRKRIVQLPLPLRAVRAVALGALTDPLAERGQTGYAQWLRTSKAQPSERELRASARLGN</sequence>
<accession>A0A841HYU5</accession>
<dbReference type="AlphaFoldDB" id="A0A841HYU5"/>
<evidence type="ECO:0000313" key="2">
    <source>
        <dbReference type="EMBL" id="MBB6098567.1"/>
    </source>
</evidence>
<dbReference type="Gene3D" id="3.40.50.720">
    <property type="entry name" value="NAD(P)-binding Rossmann-like Domain"/>
    <property type="match status" value="1"/>
</dbReference>
<reference evidence="2 3" key="1">
    <citation type="submission" date="2020-08" db="EMBL/GenBank/DDBJ databases">
        <title>Genomic Encyclopedia of Type Strains, Phase IV (KMG-IV): sequencing the most valuable type-strain genomes for metagenomic binning, comparative biology and taxonomic classification.</title>
        <authorList>
            <person name="Goeker M."/>
        </authorList>
    </citation>
    <scope>NUCLEOTIDE SEQUENCE [LARGE SCALE GENOMIC DNA]</scope>
    <source>
        <strain evidence="2 3">DSM 21458</strain>
    </source>
</reference>
<evidence type="ECO:0000259" key="1">
    <source>
        <dbReference type="Pfam" id="PF13460"/>
    </source>
</evidence>
<keyword evidence="3" id="KW-1185">Reference proteome</keyword>
<dbReference type="PANTHER" id="PTHR12126:SF11">
    <property type="entry name" value="NADH DEHYDROGENASE [UBIQUINONE] 1 ALPHA SUBCOMPLEX SUBUNIT 9, MITOCHONDRIAL"/>
    <property type="match status" value="1"/>
</dbReference>
<dbReference type="InterPro" id="IPR036291">
    <property type="entry name" value="NAD(P)-bd_dom_sf"/>
</dbReference>
<name>A0A841HYU5_9DEIO</name>
<comment type="caution">
    <text evidence="2">The sequence shown here is derived from an EMBL/GenBank/DDBJ whole genome shotgun (WGS) entry which is preliminary data.</text>
</comment>
<feature type="domain" description="NAD(P)-binding" evidence="1">
    <location>
        <begin position="7"/>
        <end position="137"/>
    </location>
</feature>
<evidence type="ECO:0000313" key="3">
    <source>
        <dbReference type="Proteomes" id="UP000569951"/>
    </source>
</evidence>
<dbReference type="Pfam" id="PF13460">
    <property type="entry name" value="NAD_binding_10"/>
    <property type="match status" value="1"/>
</dbReference>
<organism evidence="2 3">
    <name type="scientific">Deinobacterium chartae</name>
    <dbReference type="NCBI Taxonomy" id="521158"/>
    <lineage>
        <taxon>Bacteria</taxon>
        <taxon>Thermotogati</taxon>
        <taxon>Deinococcota</taxon>
        <taxon>Deinococci</taxon>
        <taxon>Deinococcales</taxon>
        <taxon>Deinococcaceae</taxon>
        <taxon>Deinobacterium</taxon>
    </lineage>
</organism>